<evidence type="ECO:0000256" key="6">
    <source>
        <dbReference type="ARBA" id="ARBA00022490"/>
    </source>
</evidence>
<reference evidence="17 18" key="1">
    <citation type="submission" date="2017-11" db="EMBL/GenBank/DDBJ databases">
        <title>Genomic Encyclopedia of Archaeal and Bacterial Type Strains, Phase II (KMG-II): From Individual Species to Whole Genera.</title>
        <authorList>
            <person name="Goeker M."/>
        </authorList>
    </citation>
    <scope>NUCLEOTIDE SEQUENCE [LARGE SCALE GENOMIC DNA]</scope>
    <source>
        <strain evidence="17 18">DSM 28175</strain>
    </source>
</reference>
<comment type="subcellular location">
    <subcellularLocation>
        <location evidence="2 15">Cytoplasm</location>
    </subcellularLocation>
</comment>
<gene>
    <name evidence="17" type="ORF">CLV57_0166</name>
</gene>
<dbReference type="PANTHER" id="PTHR43340">
    <property type="entry name" value="HYPOXANTHINE-GUANINE PHOSPHORIBOSYLTRANSFERASE"/>
    <property type="match status" value="1"/>
</dbReference>
<evidence type="ECO:0000256" key="15">
    <source>
        <dbReference type="RuleBase" id="RU364099"/>
    </source>
</evidence>
<dbReference type="RefSeq" id="WP_100339475.1">
    <property type="nucleotide sequence ID" value="NZ_PGFJ01000001.1"/>
</dbReference>
<dbReference type="CDD" id="cd06223">
    <property type="entry name" value="PRTases_typeI"/>
    <property type="match status" value="1"/>
</dbReference>
<dbReference type="OrthoDB" id="9802824at2"/>
<dbReference type="UniPathway" id="UPA00591">
    <property type="reaction ID" value="UER00648"/>
</dbReference>
<dbReference type="InterPro" id="IPR050408">
    <property type="entry name" value="HGPRT"/>
</dbReference>
<evidence type="ECO:0000256" key="12">
    <source>
        <dbReference type="ARBA" id="ARBA00022842"/>
    </source>
</evidence>
<evidence type="ECO:0000256" key="10">
    <source>
        <dbReference type="ARBA" id="ARBA00022726"/>
    </source>
</evidence>
<proteinExistence type="inferred from homology"/>
<protein>
    <recommendedName>
        <fullName evidence="5 15">Hypoxanthine phosphoribosyltransferase</fullName>
        <ecNumber evidence="5 15">2.4.2.8</ecNumber>
    </recommendedName>
</protein>
<evidence type="ECO:0000256" key="2">
    <source>
        <dbReference type="ARBA" id="ARBA00004496"/>
    </source>
</evidence>
<dbReference type="GO" id="GO:0006178">
    <property type="term" value="P:guanine salvage"/>
    <property type="evidence" value="ECO:0007669"/>
    <property type="project" value="TreeGrafter"/>
</dbReference>
<evidence type="ECO:0000256" key="14">
    <source>
        <dbReference type="ARBA" id="ARBA00049402"/>
    </source>
</evidence>
<name>A0A2H9VQY5_9SPHI</name>
<dbReference type="Proteomes" id="UP000242687">
    <property type="component" value="Unassembled WGS sequence"/>
</dbReference>
<dbReference type="GO" id="GO:0052657">
    <property type="term" value="F:guanine phosphoribosyltransferase activity"/>
    <property type="evidence" value="ECO:0007669"/>
    <property type="project" value="RHEA"/>
</dbReference>
<dbReference type="InterPro" id="IPR029057">
    <property type="entry name" value="PRTase-like"/>
</dbReference>
<dbReference type="GO" id="GO:0005829">
    <property type="term" value="C:cytosol"/>
    <property type="evidence" value="ECO:0007669"/>
    <property type="project" value="TreeGrafter"/>
</dbReference>
<dbReference type="GO" id="GO:0006166">
    <property type="term" value="P:purine ribonucleoside salvage"/>
    <property type="evidence" value="ECO:0007669"/>
    <property type="project" value="UniProtKB-KW"/>
</dbReference>
<keyword evidence="6 15" id="KW-0963">Cytoplasm</keyword>
<comment type="catalytic activity">
    <reaction evidence="13">
        <text>GMP + diphosphate = guanine + 5-phospho-alpha-D-ribose 1-diphosphate</text>
        <dbReference type="Rhea" id="RHEA:25424"/>
        <dbReference type="ChEBI" id="CHEBI:16235"/>
        <dbReference type="ChEBI" id="CHEBI:33019"/>
        <dbReference type="ChEBI" id="CHEBI:58017"/>
        <dbReference type="ChEBI" id="CHEBI:58115"/>
        <dbReference type="EC" id="2.4.2.8"/>
    </reaction>
    <physiologicalReaction direction="right-to-left" evidence="13">
        <dbReference type="Rhea" id="RHEA:25426"/>
    </physiologicalReaction>
</comment>
<dbReference type="GO" id="GO:0032263">
    <property type="term" value="P:GMP salvage"/>
    <property type="evidence" value="ECO:0007669"/>
    <property type="project" value="TreeGrafter"/>
</dbReference>
<organism evidence="17 18">
    <name type="scientific">Mucilaginibacter auburnensis</name>
    <dbReference type="NCBI Taxonomy" id="1457233"/>
    <lineage>
        <taxon>Bacteria</taxon>
        <taxon>Pseudomonadati</taxon>
        <taxon>Bacteroidota</taxon>
        <taxon>Sphingobacteriia</taxon>
        <taxon>Sphingobacteriales</taxon>
        <taxon>Sphingobacteriaceae</taxon>
        <taxon>Mucilaginibacter</taxon>
    </lineage>
</organism>
<evidence type="ECO:0000259" key="16">
    <source>
        <dbReference type="Pfam" id="PF00156"/>
    </source>
</evidence>
<dbReference type="Pfam" id="PF00156">
    <property type="entry name" value="Pribosyltran"/>
    <property type="match status" value="1"/>
</dbReference>
<sequence length="181" mass="20294">MENKIKIADLEFNLLIDAEHIKNRVEAIAESLNTEFAGKNPLFVGVLNGCFMFMADLVRNITTPCEISFTKVASYHGGLQTTWQLRNDLGLAVDIEGRDVILLEDISDTGNTLKFLIDDLKQRNPASLTVCALLLKPAAQQYHIPEVKYVGFEIEDKFVVGYGLDYKELGRNLNGIYQLVL</sequence>
<dbReference type="GO" id="GO:0004422">
    <property type="term" value="F:hypoxanthine phosphoribosyltransferase activity"/>
    <property type="evidence" value="ECO:0007669"/>
    <property type="project" value="InterPro"/>
</dbReference>
<dbReference type="EMBL" id="PGFJ01000001">
    <property type="protein sequence ID" value="PJJ83188.1"/>
    <property type="molecule type" value="Genomic_DNA"/>
</dbReference>
<evidence type="ECO:0000256" key="8">
    <source>
        <dbReference type="ARBA" id="ARBA00022679"/>
    </source>
</evidence>
<evidence type="ECO:0000256" key="5">
    <source>
        <dbReference type="ARBA" id="ARBA00011895"/>
    </source>
</evidence>
<comment type="pathway">
    <text evidence="3 15">Purine metabolism; IMP biosynthesis via salvage pathway; IMP from hypoxanthine: step 1/1.</text>
</comment>
<keyword evidence="18" id="KW-1185">Reference proteome</keyword>
<dbReference type="SUPFAM" id="SSF53271">
    <property type="entry name" value="PRTase-like"/>
    <property type="match status" value="1"/>
</dbReference>
<keyword evidence="11 15" id="KW-0547">Nucleotide-binding</keyword>
<evidence type="ECO:0000256" key="11">
    <source>
        <dbReference type="ARBA" id="ARBA00022741"/>
    </source>
</evidence>
<evidence type="ECO:0000256" key="1">
    <source>
        <dbReference type="ARBA" id="ARBA00001946"/>
    </source>
</evidence>
<evidence type="ECO:0000313" key="17">
    <source>
        <dbReference type="EMBL" id="PJJ83188.1"/>
    </source>
</evidence>
<evidence type="ECO:0000256" key="3">
    <source>
        <dbReference type="ARBA" id="ARBA00004669"/>
    </source>
</evidence>
<dbReference type="GO" id="GO:0000166">
    <property type="term" value="F:nucleotide binding"/>
    <property type="evidence" value="ECO:0007669"/>
    <property type="project" value="UniProtKB-KW"/>
</dbReference>
<comment type="catalytic activity">
    <reaction evidence="14">
        <text>IMP + diphosphate = hypoxanthine + 5-phospho-alpha-D-ribose 1-diphosphate</text>
        <dbReference type="Rhea" id="RHEA:17973"/>
        <dbReference type="ChEBI" id="CHEBI:17368"/>
        <dbReference type="ChEBI" id="CHEBI:33019"/>
        <dbReference type="ChEBI" id="CHEBI:58017"/>
        <dbReference type="ChEBI" id="CHEBI:58053"/>
        <dbReference type="EC" id="2.4.2.8"/>
    </reaction>
    <physiologicalReaction direction="right-to-left" evidence="14">
        <dbReference type="Rhea" id="RHEA:17975"/>
    </physiologicalReaction>
</comment>
<accession>A0A2H9VQY5</accession>
<keyword evidence="9 15" id="KW-0479">Metal-binding</keyword>
<evidence type="ECO:0000256" key="7">
    <source>
        <dbReference type="ARBA" id="ARBA00022676"/>
    </source>
</evidence>
<dbReference type="EC" id="2.4.2.8" evidence="5 15"/>
<evidence type="ECO:0000313" key="18">
    <source>
        <dbReference type="Proteomes" id="UP000242687"/>
    </source>
</evidence>
<dbReference type="AlphaFoldDB" id="A0A2H9VQY5"/>
<comment type="similarity">
    <text evidence="4 15">Belongs to the purine/pyrimidine phosphoribosyltransferase family.</text>
</comment>
<keyword evidence="10 15" id="KW-0660">Purine salvage</keyword>
<dbReference type="GO" id="GO:0000287">
    <property type="term" value="F:magnesium ion binding"/>
    <property type="evidence" value="ECO:0007669"/>
    <property type="project" value="TreeGrafter"/>
</dbReference>
<comment type="cofactor">
    <cofactor evidence="1 15">
        <name>Mg(2+)</name>
        <dbReference type="ChEBI" id="CHEBI:18420"/>
    </cofactor>
</comment>
<keyword evidence="12 15" id="KW-0460">Magnesium</keyword>
<feature type="domain" description="Phosphoribosyltransferase" evidence="16">
    <location>
        <begin position="19"/>
        <end position="167"/>
    </location>
</feature>
<dbReference type="InterPro" id="IPR000836">
    <property type="entry name" value="PRTase_dom"/>
</dbReference>
<comment type="caution">
    <text evidence="17">The sequence shown here is derived from an EMBL/GenBank/DDBJ whole genome shotgun (WGS) entry which is preliminary data.</text>
</comment>
<evidence type="ECO:0000256" key="13">
    <source>
        <dbReference type="ARBA" id="ARBA00048811"/>
    </source>
</evidence>
<evidence type="ECO:0000256" key="4">
    <source>
        <dbReference type="ARBA" id="ARBA00008391"/>
    </source>
</evidence>
<dbReference type="InterPro" id="IPR005904">
    <property type="entry name" value="Hxn_phspho_trans"/>
</dbReference>
<keyword evidence="7 15" id="KW-0328">Glycosyltransferase</keyword>
<dbReference type="GO" id="GO:0032264">
    <property type="term" value="P:IMP salvage"/>
    <property type="evidence" value="ECO:0007669"/>
    <property type="project" value="UniProtKB-UniPathway"/>
</dbReference>
<dbReference type="Gene3D" id="3.40.50.2020">
    <property type="match status" value="1"/>
</dbReference>
<dbReference type="NCBIfam" id="TIGR01203">
    <property type="entry name" value="HGPRTase"/>
    <property type="match status" value="1"/>
</dbReference>
<dbReference type="GO" id="GO:0046100">
    <property type="term" value="P:hypoxanthine metabolic process"/>
    <property type="evidence" value="ECO:0007669"/>
    <property type="project" value="TreeGrafter"/>
</dbReference>
<evidence type="ECO:0000256" key="9">
    <source>
        <dbReference type="ARBA" id="ARBA00022723"/>
    </source>
</evidence>
<dbReference type="PANTHER" id="PTHR43340:SF1">
    <property type="entry name" value="HYPOXANTHINE PHOSPHORIBOSYLTRANSFERASE"/>
    <property type="match status" value="1"/>
</dbReference>
<keyword evidence="8 15" id="KW-0808">Transferase</keyword>